<dbReference type="SUPFAM" id="SSF50891">
    <property type="entry name" value="Cyclophilin-like"/>
    <property type="match status" value="1"/>
</dbReference>
<protein>
    <submittedName>
        <fullName evidence="5">KipI antagonist</fullName>
    </submittedName>
</protein>
<evidence type="ECO:0000259" key="4">
    <source>
        <dbReference type="SMART" id="SM00797"/>
    </source>
</evidence>
<dbReference type="GO" id="GO:0016787">
    <property type="term" value="F:hydrolase activity"/>
    <property type="evidence" value="ECO:0007669"/>
    <property type="project" value="UniProtKB-KW"/>
</dbReference>
<keyword evidence="2" id="KW-0378">Hydrolase</keyword>
<evidence type="ECO:0000256" key="2">
    <source>
        <dbReference type="ARBA" id="ARBA00022801"/>
    </source>
</evidence>
<name>A0A1D8GHX7_9FIRM</name>
<evidence type="ECO:0000256" key="1">
    <source>
        <dbReference type="ARBA" id="ARBA00022741"/>
    </source>
</evidence>
<dbReference type="RefSeq" id="WP_069977319.1">
    <property type="nucleotide sequence ID" value="NZ_CP017269.1"/>
</dbReference>
<dbReference type="NCBIfam" id="TIGR00724">
    <property type="entry name" value="urea_amlyse_rel"/>
    <property type="match status" value="1"/>
</dbReference>
<proteinExistence type="predicted"/>
<organism evidence="5 6">
    <name type="scientific">Geosporobacter ferrireducens</name>
    <dbReference type="NCBI Taxonomy" id="1424294"/>
    <lineage>
        <taxon>Bacteria</taxon>
        <taxon>Bacillati</taxon>
        <taxon>Bacillota</taxon>
        <taxon>Clostridia</taxon>
        <taxon>Peptostreptococcales</taxon>
        <taxon>Thermotaleaceae</taxon>
        <taxon>Geosporobacter</taxon>
    </lineage>
</organism>
<dbReference type="AlphaFoldDB" id="A0A1D8GHX7"/>
<feature type="domain" description="Carboxyltransferase" evidence="4">
    <location>
        <begin position="25"/>
        <end position="306"/>
    </location>
</feature>
<dbReference type="EMBL" id="CP017269">
    <property type="protein sequence ID" value="AOT70506.1"/>
    <property type="molecule type" value="Genomic_DNA"/>
</dbReference>
<gene>
    <name evidence="5" type="ORF">Gferi_13535</name>
</gene>
<dbReference type="InterPro" id="IPR003778">
    <property type="entry name" value="CT_A_B"/>
</dbReference>
<dbReference type="STRING" id="1424294.Gferi_13535"/>
<reference evidence="5 6" key="1">
    <citation type="submission" date="2016-09" db="EMBL/GenBank/DDBJ databases">
        <title>Genomic analysis reveals versatility of anaerobic energy metabolism of Geosporobacter ferrireducens IRF9 of phylum Firmicutes.</title>
        <authorList>
            <person name="Kim S.-J."/>
        </authorList>
    </citation>
    <scope>NUCLEOTIDE SEQUENCE [LARGE SCALE GENOMIC DNA]</scope>
    <source>
        <strain evidence="5 6">IRF9</strain>
    </source>
</reference>
<dbReference type="Gene3D" id="2.40.100.10">
    <property type="entry name" value="Cyclophilin-like"/>
    <property type="match status" value="1"/>
</dbReference>
<dbReference type="Pfam" id="PF02626">
    <property type="entry name" value="CT_A_B"/>
    <property type="match status" value="1"/>
</dbReference>
<evidence type="ECO:0000313" key="5">
    <source>
        <dbReference type="EMBL" id="AOT70506.1"/>
    </source>
</evidence>
<sequence length="342" mass="38002">MGKFKVLHPGLLTSVQDGGRYGYQQFGVPVAGVMDSFAHRIANILVENEENEAVLEITLLGPQIEFLSEAVIAITGGNLSPEINRRSVEMWKSIYVKSGDILSFSGAKTGCRSYIAFAGGIDVPIIMGSKSTYAKAKIGGYEGRLLKAEDILDIGNTKYVLSSSKRSLPRQYIPEYKNHFEVQVVLGPQDDLFTTKGIETFLSNPYTVTNECDRMGFRLEGEEIEHIQGGDIISDGIALGAIQVPGHGKPIIMMADRQTTGGYTKIGNVIWEDLNKIAQAKPGDIIRFKKITVEDAHQRLRAFENKISEIRKNCKDQKVIHTREFQIRINGKSYEVMVEEIK</sequence>
<dbReference type="InterPro" id="IPR029000">
    <property type="entry name" value="Cyclophilin-like_dom_sf"/>
</dbReference>
<dbReference type="GO" id="GO:0005524">
    <property type="term" value="F:ATP binding"/>
    <property type="evidence" value="ECO:0007669"/>
    <property type="project" value="UniProtKB-KW"/>
</dbReference>
<dbReference type="SMART" id="SM00797">
    <property type="entry name" value="AHS2"/>
    <property type="match status" value="1"/>
</dbReference>
<keyword evidence="1" id="KW-0547">Nucleotide-binding</keyword>
<keyword evidence="3" id="KW-0067">ATP-binding</keyword>
<accession>A0A1D8GHX7</accession>
<dbReference type="KEGG" id="gfe:Gferi_13535"/>
<evidence type="ECO:0000313" key="6">
    <source>
        <dbReference type="Proteomes" id="UP000095743"/>
    </source>
</evidence>
<evidence type="ECO:0000256" key="3">
    <source>
        <dbReference type="ARBA" id="ARBA00022840"/>
    </source>
</evidence>
<dbReference type="InterPro" id="IPR052708">
    <property type="entry name" value="PxpC"/>
</dbReference>
<dbReference type="PANTHER" id="PTHR43309">
    <property type="entry name" value="5-OXOPROLINASE SUBUNIT C"/>
    <property type="match status" value="1"/>
</dbReference>
<dbReference type="Proteomes" id="UP000095743">
    <property type="component" value="Chromosome"/>
</dbReference>
<dbReference type="PANTHER" id="PTHR43309:SF5">
    <property type="entry name" value="5-OXOPROLINASE SUBUNIT C"/>
    <property type="match status" value="1"/>
</dbReference>
<keyword evidence="6" id="KW-1185">Reference proteome</keyword>
<dbReference type="OrthoDB" id="9782422at2"/>